<comment type="caution">
    <text evidence="1">The sequence shown here is derived from an EMBL/GenBank/DDBJ whole genome shotgun (WGS) entry which is preliminary data.</text>
</comment>
<evidence type="ECO:0000313" key="1">
    <source>
        <dbReference type="EMBL" id="CAK5047053.1"/>
    </source>
</evidence>
<organism evidence="1 2">
    <name type="scientific">Meloidogyne enterolobii</name>
    <name type="common">Root-knot nematode worm</name>
    <name type="synonym">Meloidogyne mayaguensis</name>
    <dbReference type="NCBI Taxonomy" id="390850"/>
    <lineage>
        <taxon>Eukaryota</taxon>
        <taxon>Metazoa</taxon>
        <taxon>Ecdysozoa</taxon>
        <taxon>Nematoda</taxon>
        <taxon>Chromadorea</taxon>
        <taxon>Rhabditida</taxon>
        <taxon>Tylenchina</taxon>
        <taxon>Tylenchomorpha</taxon>
        <taxon>Tylenchoidea</taxon>
        <taxon>Meloidogynidae</taxon>
        <taxon>Meloidogyninae</taxon>
        <taxon>Meloidogyne</taxon>
    </lineage>
</organism>
<sequence>MKDHVILFQDDYKQFPSTQTTSGATQKGLSTKATCSSAAAKEENIGYEFQLIEAVKKIPPLYDTASRTNYKFDEHWKKIGIDLGKNPEEVKKRWNGLRSIFVRELAKVKSTGKASRWEYYEAMDWLIVYLRKGTDGNME</sequence>
<reference evidence="1" key="1">
    <citation type="submission" date="2023-11" db="EMBL/GenBank/DDBJ databases">
        <authorList>
            <person name="Poullet M."/>
        </authorList>
    </citation>
    <scope>NUCLEOTIDE SEQUENCE</scope>
    <source>
        <strain evidence="1">E1834</strain>
    </source>
</reference>
<protein>
    <submittedName>
        <fullName evidence="1">Uncharacterized protein</fullName>
    </submittedName>
</protein>
<accession>A0ACB0YHH0</accession>
<evidence type="ECO:0000313" key="2">
    <source>
        <dbReference type="Proteomes" id="UP001497535"/>
    </source>
</evidence>
<name>A0ACB0YHH0_MELEN</name>
<dbReference type="Proteomes" id="UP001497535">
    <property type="component" value="Unassembled WGS sequence"/>
</dbReference>
<gene>
    <name evidence="1" type="ORF">MENTE1834_LOCUS12272</name>
</gene>
<keyword evidence="2" id="KW-1185">Reference proteome</keyword>
<dbReference type="EMBL" id="CAVMJV010000012">
    <property type="protein sequence ID" value="CAK5047053.1"/>
    <property type="molecule type" value="Genomic_DNA"/>
</dbReference>
<proteinExistence type="predicted"/>